<sequence>MKQTNTASTRIMIAHSNSLTGLPFEGSQTTKHFRISAVVRSLAKSVDMFATSDETQRGKGRAAYTRVSRTIVEPRPTLVGKVEPSNTDCR</sequence>
<dbReference type="Proteomes" id="UP000054477">
    <property type="component" value="Unassembled WGS sequence"/>
</dbReference>
<organism evidence="1 2">
    <name type="scientific">Laccaria amethystina LaAM-08-1</name>
    <dbReference type="NCBI Taxonomy" id="1095629"/>
    <lineage>
        <taxon>Eukaryota</taxon>
        <taxon>Fungi</taxon>
        <taxon>Dikarya</taxon>
        <taxon>Basidiomycota</taxon>
        <taxon>Agaricomycotina</taxon>
        <taxon>Agaricomycetes</taxon>
        <taxon>Agaricomycetidae</taxon>
        <taxon>Agaricales</taxon>
        <taxon>Agaricineae</taxon>
        <taxon>Hydnangiaceae</taxon>
        <taxon>Laccaria</taxon>
    </lineage>
</organism>
<accession>A0A0C9X0I9</accession>
<dbReference type="AlphaFoldDB" id="A0A0C9X0I9"/>
<reference evidence="2" key="2">
    <citation type="submission" date="2015-01" db="EMBL/GenBank/DDBJ databases">
        <title>Evolutionary Origins and Diversification of the Mycorrhizal Mutualists.</title>
        <authorList>
            <consortium name="DOE Joint Genome Institute"/>
            <consortium name="Mycorrhizal Genomics Consortium"/>
            <person name="Kohler A."/>
            <person name="Kuo A."/>
            <person name="Nagy L.G."/>
            <person name="Floudas D."/>
            <person name="Copeland A."/>
            <person name="Barry K.W."/>
            <person name="Cichocki N."/>
            <person name="Veneault-Fourrey C."/>
            <person name="LaButti K."/>
            <person name="Lindquist E.A."/>
            <person name="Lipzen A."/>
            <person name="Lundell T."/>
            <person name="Morin E."/>
            <person name="Murat C."/>
            <person name="Riley R."/>
            <person name="Ohm R."/>
            <person name="Sun H."/>
            <person name="Tunlid A."/>
            <person name="Henrissat B."/>
            <person name="Grigoriev I.V."/>
            <person name="Hibbett D.S."/>
            <person name="Martin F."/>
        </authorList>
    </citation>
    <scope>NUCLEOTIDE SEQUENCE [LARGE SCALE GENOMIC DNA]</scope>
    <source>
        <strain evidence="2">LaAM-08-1</strain>
    </source>
</reference>
<proteinExistence type="predicted"/>
<reference evidence="1 2" key="1">
    <citation type="submission" date="2014-04" db="EMBL/GenBank/DDBJ databases">
        <authorList>
            <consortium name="DOE Joint Genome Institute"/>
            <person name="Kuo A."/>
            <person name="Kohler A."/>
            <person name="Nagy L.G."/>
            <person name="Floudas D."/>
            <person name="Copeland A."/>
            <person name="Barry K.W."/>
            <person name="Cichocki N."/>
            <person name="Veneault-Fourrey C."/>
            <person name="LaButti K."/>
            <person name="Lindquist E.A."/>
            <person name="Lipzen A."/>
            <person name="Lundell T."/>
            <person name="Morin E."/>
            <person name="Murat C."/>
            <person name="Sun H."/>
            <person name="Tunlid A."/>
            <person name="Henrissat B."/>
            <person name="Grigoriev I.V."/>
            <person name="Hibbett D.S."/>
            <person name="Martin F."/>
            <person name="Nordberg H.P."/>
            <person name="Cantor M.N."/>
            <person name="Hua S.X."/>
        </authorList>
    </citation>
    <scope>NUCLEOTIDE SEQUENCE [LARGE SCALE GENOMIC DNA]</scope>
    <source>
        <strain evidence="1 2">LaAM-08-1</strain>
    </source>
</reference>
<protein>
    <submittedName>
        <fullName evidence="1">Uncharacterized protein</fullName>
    </submittedName>
</protein>
<evidence type="ECO:0000313" key="2">
    <source>
        <dbReference type="Proteomes" id="UP000054477"/>
    </source>
</evidence>
<gene>
    <name evidence="1" type="ORF">K443DRAFT_675141</name>
</gene>
<dbReference type="HOGENOM" id="CLU_2441199_0_0_1"/>
<name>A0A0C9X0I9_9AGAR</name>
<dbReference type="EMBL" id="KN838559">
    <property type="protein sequence ID" value="KIK05585.1"/>
    <property type="molecule type" value="Genomic_DNA"/>
</dbReference>
<evidence type="ECO:0000313" key="1">
    <source>
        <dbReference type="EMBL" id="KIK05585.1"/>
    </source>
</evidence>
<keyword evidence="2" id="KW-1185">Reference proteome</keyword>